<organism evidence="1">
    <name type="scientific">Arion vulgaris</name>
    <dbReference type="NCBI Taxonomy" id="1028688"/>
    <lineage>
        <taxon>Eukaryota</taxon>
        <taxon>Metazoa</taxon>
        <taxon>Spiralia</taxon>
        <taxon>Lophotrochozoa</taxon>
        <taxon>Mollusca</taxon>
        <taxon>Gastropoda</taxon>
        <taxon>Heterobranchia</taxon>
        <taxon>Euthyneura</taxon>
        <taxon>Panpulmonata</taxon>
        <taxon>Eupulmonata</taxon>
        <taxon>Stylommatophora</taxon>
        <taxon>Helicina</taxon>
        <taxon>Arionoidea</taxon>
        <taxon>Arionidae</taxon>
        <taxon>Arion</taxon>
    </lineage>
</organism>
<name>A0A0B6XTU7_9EUPU</name>
<proteinExistence type="predicted"/>
<feature type="non-terminal residue" evidence="1">
    <location>
        <position position="1"/>
    </location>
</feature>
<reference evidence="1" key="1">
    <citation type="submission" date="2014-12" db="EMBL/GenBank/DDBJ databases">
        <title>Insight into the proteome of Arion vulgaris.</title>
        <authorList>
            <person name="Aradska J."/>
            <person name="Bulat T."/>
            <person name="Smidak R."/>
            <person name="Sarate P."/>
            <person name="Gangsoo J."/>
            <person name="Sialana F."/>
            <person name="Bilban M."/>
            <person name="Lubec G."/>
        </authorList>
    </citation>
    <scope>NUCLEOTIDE SEQUENCE</scope>
    <source>
        <tissue evidence="1">Skin</tissue>
    </source>
</reference>
<dbReference type="AlphaFoldDB" id="A0A0B6XTU7"/>
<sequence>VILSGFDQYQHKTCLGIPLGCKKRKRECYFPNIECLAHRFRNRFRDHEQDDFIALTPKTEHGSADG</sequence>
<feature type="non-terminal residue" evidence="1">
    <location>
        <position position="66"/>
    </location>
</feature>
<accession>A0A0B6XTU7</accession>
<protein>
    <submittedName>
        <fullName evidence="1">Uncharacterized protein</fullName>
    </submittedName>
</protein>
<dbReference type="EMBL" id="HACG01000453">
    <property type="protein sequence ID" value="CEK47318.1"/>
    <property type="molecule type" value="Transcribed_RNA"/>
</dbReference>
<evidence type="ECO:0000313" key="1">
    <source>
        <dbReference type="EMBL" id="CEK47318.1"/>
    </source>
</evidence>
<gene>
    <name evidence="1" type="primary">ORF1100</name>
</gene>